<dbReference type="InterPro" id="IPR008283">
    <property type="entry name" value="Peptidase_M17_N"/>
</dbReference>
<evidence type="ECO:0000256" key="6">
    <source>
        <dbReference type="ARBA" id="ARBA00049972"/>
    </source>
</evidence>
<evidence type="ECO:0000256" key="3">
    <source>
        <dbReference type="ARBA" id="ARBA00022670"/>
    </source>
</evidence>
<dbReference type="PRINTS" id="PR00481">
    <property type="entry name" value="LAMNOPPTDASE"/>
</dbReference>
<organism evidence="10 11">
    <name type="scientific">Paracerasibacillus soli</name>
    <dbReference type="NCBI Taxonomy" id="480284"/>
    <lineage>
        <taxon>Bacteria</taxon>
        <taxon>Bacillati</taxon>
        <taxon>Bacillota</taxon>
        <taxon>Bacilli</taxon>
        <taxon>Bacillales</taxon>
        <taxon>Bacillaceae</taxon>
        <taxon>Paracerasibacillus</taxon>
    </lineage>
</organism>
<dbReference type="Pfam" id="PF00883">
    <property type="entry name" value="Peptidase_M17"/>
    <property type="match status" value="1"/>
</dbReference>
<keyword evidence="4" id="KW-0378">Hydrolase</keyword>
<evidence type="ECO:0000256" key="1">
    <source>
        <dbReference type="ARBA" id="ARBA00009528"/>
    </source>
</evidence>
<sequence length="457" mass="49704">MKISIINFNNLEKEEQKQYVKKSSGDYVVTLLSDQLYVVLKEVSEKKQTAEKVRMVAGAIARDVSKREIKQAIVAVETLTETFPLVDKAVLITAFTEGWHLGTYSFATYKSKNPLSEKTELVMEDNHHVADFVAKGKLRAEATAFSRDLMNELSNVLNPQTFPDRLQEEYANTGIGVTVFDKAELEKREMHGLLKVGQGSKYDPSFVELAYCGDDTKPLVALVGKGVTFDTGGISLKGSRDLSSMRMDMGGAAAVAGAMKLLAESNAPVNVVALIPMAENIPDQESVLPGEVIQYKNGKTVQIGNTDAEGRLILADGLIRAGELGAEYVVDIATLTGAIANALGSRLGGVFGDEALQLEMKKIGDENGDFVWPMPLVDDYESYLNSDYADFSNISSKGEAGSITAALFLRHLVPESAKWLHVDMAGVMMSREKGYYGHSATGFGARLLADFTERVSK</sequence>
<dbReference type="CDD" id="cd00433">
    <property type="entry name" value="Peptidase_M17"/>
    <property type="match status" value="1"/>
</dbReference>
<evidence type="ECO:0000313" key="10">
    <source>
        <dbReference type="EMBL" id="MDY0409084.1"/>
    </source>
</evidence>
<feature type="domain" description="Cytosol aminopeptidase" evidence="9">
    <location>
        <begin position="305"/>
        <end position="312"/>
    </location>
</feature>
<dbReference type="Gene3D" id="3.40.220.10">
    <property type="entry name" value="Leucine Aminopeptidase, subunit E, domain 1"/>
    <property type="match status" value="1"/>
</dbReference>
<dbReference type="PANTHER" id="PTHR11963:SF23">
    <property type="entry name" value="CYTOSOL AMINOPEPTIDASE"/>
    <property type="match status" value="1"/>
</dbReference>
<dbReference type="SUPFAM" id="SSF53187">
    <property type="entry name" value="Zn-dependent exopeptidases"/>
    <property type="match status" value="1"/>
</dbReference>
<dbReference type="GO" id="GO:0004177">
    <property type="term" value="F:aminopeptidase activity"/>
    <property type="evidence" value="ECO:0007669"/>
    <property type="project" value="UniProtKB-KW"/>
</dbReference>
<dbReference type="Gene3D" id="3.40.630.10">
    <property type="entry name" value="Zn peptidases"/>
    <property type="match status" value="1"/>
</dbReference>
<keyword evidence="3" id="KW-0645">Protease</keyword>
<evidence type="ECO:0000256" key="8">
    <source>
        <dbReference type="ARBA" id="ARBA00050061"/>
    </source>
</evidence>
<evidence type="ECO:0000256" key="2">
    <source>
        <dbReference type="ARBA" id="ARBA00022438"/>
    </source>
</evidence>
<dbReference type="PANTHER" id="PTHR11963">
    <property type="entry name" value="LEUCINE AMINOPEPTIDASE-RELATED"/>
    <property type="match status" value="1"/>
</dbReference>
<evidence type="ECO:0000313" key="11">
    <source>
        <dbReference type="Proteomes" id="UP001275315"/>
    </source>
</evidence>
<protein>
    <recommendedName>
        <fullName evidence="7">Probable cytosol aminopeptidase</fullName>
    </recommendedName>
    <alternativeName>
        <fullName evidence="8">Leucine aminopeptidase</fullName>
    </alternativeName>
    <alternativeName>
        <fullName evidence="5">Leucyl aminopeptidase</fullName>
    </alternativeName>
</protein>
<keyword evidence="2 10" id="KW-0031">Aminopeptidase</keyword>
<dbReference type="InterPro" id="IPR000819">
    <property type="entry name" value="Peptidase_M17_C"/>
</dbReference>
<evidence type="ECO:0000256" key="4">
    <source>
        <dbReference type="ARBA" id="ARBA00022801"/>
    </source>
</evidence>
<dbReference type="PROSITE" id="PS00631">
    <property type="entry name" value="CYTOSOL_AP"/>
    <property type="match status" value="1"/>
</dbReference>
<gene>
    <name evidence="10" type="ORF">RWD45_11580</name>
</gene>
<dbReference type="RefSeq" id="WP_320379901.1">
    <property type="nucleotide sequence ID" value="NZ_JAWDIQ010000002.1"/>
</dbReference>
<comment type="similarity">
    <text evidence="1">Belongs to the peptidase M17 family.</text>
</comment>
<dbReference type="SUPFAM" id="SSF52949">
    <property type="entry name" value="Macro domain-like"/>
    <property type="match status" value="1"/>
</dbReference>
<comment type="function">
    <text evidence="6">Presumably involved in the processing and regular turnover of intracellular proteins. Catalyzes the removal of unsubstituted N-terminal amino acids from various peptides.</text>
</comment>
<comment type="caution">
    <text evidence="10">The sequence shown here is derived from an EMBL/GenBank/DDBJ whole genome shotgun (WGS) entry which is preliminary data.</text>
</comment>
<dbReference type="Proteomes" id="UP001275315">
    <property type="component" value="Unassembled WGS sequence"/>
</dbReference>
<evidence type="ECO:0000259" key="9">
    <source>
        <dbReference type="PROSITE" id="PS00631"/>
    </source>
</evidence>
<reference evidence="10 11" key="1">
    <citation type="submission" date="2023-10" db="EMBL/GenBank/DDBJ databases">
        <title>Virgibacillus soli CC-YMP-6 genome.</title>
        <authorList>
            <person name="Miliotis G."/>
            <person name="Sengupta P."/>
            <person name="Hameed A."/>
            <person name="Chuvochina M."/>
            <person name="Mcdonagh F."/>
            <person name="Simpson A.C."/>
            <person name="Singh N.K."/>
            <person name="Rekha P.D."/>
            <person name="Raman K."/>
            <person name="Hugenholtz P."/>
            <person name="Venkateswaran K."/>
        </authorList>
    </citation>
    <scope>NUCLEOTIDE SEQUENCE [LARGE SCALE GENOMIC DNA]</scope>
    <source>
        <strain evidence="10 11">CC-YMP-6</strain>
    </source>
</reference>
<dbReference type="Pfam" id="PF02789">
    <property type="entry name" value="Peptidase_M17_N"/>
    <property type="match status" value="1"/>
</dbReference>
<keyword evidence="11" id="KW-1185">Reference proteome</keyword>
<proteinExistence type="inferred from homology"/>
<dbReference type="EMBL" id="JAWDIQ010000002">
    <property type="protein sequence ID" value="MDY0409084.1"/>
    <property type="molecule type" value="Genomic_DNA"/>
</dbReference>
<dbReference type="InterPro" id="IPR011356">
    <property type="entry name" value="Leucine_aapep/pepB"/>
</dbReference>
<evidence type="ECO:0000256" key="7">
    <source>
        <dbReference type="ARBA" id="ARBA00050021"/>
    </source>
</evidence>
<accession>A0ABU5CRT3</accession>
<name>A0ABU5CRT3_9BACI</name>
<dbReference type="InterPro" id="IPR043472">
    <property type="entry name" value="Macro_dom-like"/>
</dbReference>
<evidence type="ECO:0000256" key="5">
    <source>
        <dbReference type="ARBA" id="ARBA00033172"/>
    </source>
</evidence>